<feature type="domain" description="Hydroxyproline O-arabinosyltransferase-like" evidence="9">
    <location>
        <begin position="218"/>
        <end position="526"/>
    </location>
</feature>
<name>A0AAD3DEI4_9CHLO</name>
<evidence type="ECO:0000313" key="10">
    <source>
        <dbReference type="EMBL" id="GFR39819.1"/>
    </source>
</evidence>
<dbReference type="Pfam" id="PF14295">
    <property type="entry name" value="PAN_4"/>
    <property type="match status" value="1"/>
</dbReference>
<evidence type="ECO:0000256" key="7">
    <source>
        <dbReference type="SAM" id="MobiDB-lite"/>
    </source>
</evidence>
<reference evidence="10 11" key="1">
    <citation type="journal article" date="2021" name="Sci. Rep.">
        <title>Genome sequencing of the multicellular alga Astrephomene provides insights into convergent evolution of germ-soma differentiation.</title>
        <authorList>
            <person name="Yamashita S."/>
            <person name="Yamamoto K."/>
            <person name="Matsuzaki R."/>
            <person name="Suzuki S."/>
            <person name="Yamaguchi H."/>
            <person name="Hirooka S."/>
            <person name="Minakuchi Y."/>
            <person name="Miyagishima S."/>
            <person name="Kawachi M."/>
            <person name="Toyoda A."/>
            <person name="Nozaki H."/>
        </authorList>
    </citation>
    <scope>NUCLEOTIDE SEQUENCE [LARGE SCALE GENOMIC DNA]</scope>
    <source>
        <strain evidence="10 11">NIES-4017</strain>
    </source>
</reference>
<dbReference type="Proteomes" id="UP001054857">
    <property type="component" value="Unassembled WGS sequence"/>
</dbReference>
<keyword evidence="6" id="KW-0472">Membrane</keyword>
<evidence type="ECO:0000256" key="3">
    <source>
        <dbReference type="ARBA" id="ARBA00022679"/>
    </source>
</evidence>
<keyword evidence="4" id="KW-0812">Transmembrane</keyword>
<dbReference type="InterPro" id="IPR044845">
    <property type="entry name" value="HPAT/SRGT1-like"/>
</dbReference>
<dbReference type="AlphaFoldDB" id="A0AAD3DEI4"/>
<dbReference type="PANTHER" id="PTHR31485:SF4">
    <property type="entry name" value="HYDROXYPROLINE O-ARABINOSYLTRANSFERASE RDN1"/>
    <property type="match status" value="1"/>
</dbReference>
<protein>
    <recommendedName>
        <fullName evidence="12">Apple domain-containing protein</fullName>
    </recommendedName>
</protein>
<dbReference type="GO" id="GO:0016020">
    <property type="term" value="C:membrane"/>
    <property type="evidence" value="ECO:0007669"/>
    <property type="project" value="UniProtKB-SubCell"/>
</dbReference>
<evidence type="ECO:0008006" key="12">
    <source>
        <dbReference type="Google" id="ProtNLM"/>
    </source>
</evidence>
<proteinExistence type="predicted"/>
<keyword evidence="5" id="KW-1133">Transmembrane helix</keyword>
<dbReference type="Gene3D" id="3.50.4.10">
    <property type="entry name" value="Hepatocyte Growth Factor"/>
    <property type="match status" value="1"/>
</dbReference>
<feature type="domain" description="Apple" evidence="8">
    <location>
        <begin position="112"/>
        <end position="172"/>
    </location>
</feature>
<evidence type="ECO:0000256" key="1">
    <source>
        <dbReference type="ARBA" id="ARBA00004167"/>
    </source>
</evidence>
<organism evidence="10 11">
    <name type="scientific">Astrephomene gubernaculifera</name>
    <dbReference type="NCBI Taxonomy" id="47775"/>
    <lineage>
        <taxon>Eukaryota</taxon>
        <taxon>Viridiplantae</taxon>
        <taxon>Chlorophyta</taxon>
        <taxon>core chlorophytes</taxon>
        <taxon>Chlorophyceae</taxon>
        <taxon>CS clade</taxon>
        <taxon>Chlamydomonadales</taxon>
        <taxon>Astrephomenaceae</taxon>
        <taxon>Astrephomene</taxon>
    </lineage>
</organism>
<keyword evidence="11" id="KW-1185">Reference proteome</keyword>
<keyword evidence="3" id="KW-0808">Transferase</keyword>
<dbReference type="InterPro" id="IPR003609">
    <property type="entry name" value="Pan_app"/>
</dbReference>
<dbReference type="GO" id="GO:0016757">
    <property type="term" value="F:glycosyltransferase activity"/>
    <property type="evidence" value="ECO:0007669"/>
    <property type="project" value="UniProtKB-KW"/>
</dbReference>
<gene>
    <name evidence="10" type="ORF">Agub_g311</name>
</gene>
<evidence type="ECO:0000256" key="4">
    <source>
        <dbReference type="ARBA" id="ARBA00022692"/>
    </source>
</evidence>
<evidence type="ECO:0000256" key="2">
    <source>
        <dbReference type="ARBA" id="ARBA00022676"/>
    </source>
</evidence>
<dbReference type="EMBL" id="BMAR01000001">
    <property type="protein sequence ID" value="GFR39819.1"/>
    <property type="molecule type" value="Genomic_DNA"/>
</dbReference>
<accession>A0AAD3DEI4</accession>
<evidence type="ECO:0000256" key="5">
    <source>
        <dbReference type="ARBA" id="ARBA00022989"/>
    </source>
</evidence>
<evidence type="ECO:0000313" key="11">
    <source>
        <dbReference type="Proteomes" id="UP001054857"/>
    </source>
</evidence>
<evidence type="ECO:0000259" key="8">
    <source>
        <dbReference type="Pfam" id="PF14295"/>
    </source>
</evidence>
<dbReference type="Pfam" id="PF23452">
    <property type="entry name" value="HPAT"/>
    <property type="match status" value="1"/>
</dbReference>
<dbReference type="PANTHER" id="PTHR31485">
    <property type="entry name" value="PEPTIDYL SERINE ALPHA-GALACTOSYLTRANSFERASE"/>
    <property type="match status" value="1"/>
</dbReference>
<keyword evidence="2" id="KW-0328">Glycosyltransferase</keyword>
<comment type="subcellular location">
    <subcellularLocation>
        <location evidence="1">Membrane</location>
        <topology evidence="1">Single-pass membrane protein</topology>
    </subcellularLocation>
</comment>
<comment type="caution">
    <text evidence="10">The sequence shown here is derived from an EMBL/GenBank/DDBJ whole genome shotgun (WGS) entry which is preliminary data.</text>
</comment>
<evidence type="ECO:0000256" key="6">
    <source>
        <dbReference type="ARBA" id="ARBA00023136"/>
    </source>
</evidence>
<dbReference type="InterPro" id="IPR056508">
    <property type="entry name" value="HPAT-like"/>
</dbReference>
<evidence type="ECO:0000259" key="9">
    <source>
        <dbReference type="Pfam" id="PF23452"/>
    </source>
</evidence>
<feature type="region of interest" description="Disordered" evidence="7">
    <location>
        <begin position="69"/>
        <end position="98"/>
    </location>
</feature>
<sequence length="557" mass="61450">MASSTRVIVVAVAFTVVATFYSLSELHRMSALHTSSDVGKFATHAAGSTNQAAGSVVATASPASTATKASSSVTSSSSAKSASSGSSSTASTAVATSGGNNGAHKCYTYEHTELWGDVVTWGTLNKKKTAGECCDACLNYKPSGPDEPACNVWVFCGNEQACGSQYQQCWLKHLAHPEASKPAKQGPTTPWTSGTIDVDINADPSAELAKGSAAPRMFHTVTSAQGAAVHWQVRIHYYWWKKRKAECQKAGNCEMGGFTRLLHSGSADDLMDELPTVVVDPLPQSMVEHSWYVVLNRPYAFVQWTQKVKIPEKYVLMSEPDHVFLRPMPNFMRGDAPAAFPFFYIEPAKAENTHITRKFTGNISQKQLEEIAPIGNSPTFMTFDDMKRVMPTWMNVSIAVFKDQEANSVWGWVQEMYGFTIALWLNGIKHVDLFLHMMAQPPWDQDMQMANGKPFYILHYTYGMDYKLTGEFTPGKFGEWRFDKRTYGARPPPRHLGDPPKNMKNELVRALINSINEATAALPCWDTYAESGKASYDCAEMKTLTDPRFKQDGRAIA</sequence>